<dbReference type="EMBL" id="RAVZ01000018">
    <property type="protein sequence ID" value="RKG92854.1"/>
    <property type="molecule type" value="Genomic_DNA"/>
</dbReference>
<dbReference type="OrthoDB" id="5521259at2"/>
<name>A0A3A8JKN4_9BACT</name>
<comment type="caution">
    <text evidence="1">The sequence shown here is derived from an EMBL/GenBank/DDBJ whole genome shotgun (WGS) entry which is preliminary data.</text>
</comment>
<evidence type="ECO:0000313" key="2">
    <source>
        <dbReference type="Proteomes" id="UP000268094"/>
    </source>
</evidence>
<dbReference type="Proteomes" id="UP000268094">
    <property type="component" value="Unassembled WGS sequence"/>
</dbReference>
<keyword evidence="2" id="KW-1185">Reference proteome</keyword>
<sequence length="67" mass="7422">MGYPNLGNYADMLHLDPEFDPNALPGDGTSIDLFDFGDPYAPTSPEDQARLDFERMLQLLLDEAGSM</sequence>
<dbReference type="AlphaFoldDB" id="A0A3A8JKN4"/>
<organism evidence="1 2">
    <name type="scientific">Corallococcus terminator</name>
    <dbReference type="NCBI Taxonomy" id="2316733"/>
    <lineage>
        <taxon>Bacteria</taxon>
        <taxon>Pseudomonadati</taxon>
        <taxon>Myxococcota</taxon>
        <taxon>Myxococcia</taxon>
        <taxon>Myxococcales</taxon>
        <taxon>Cystobacterineae</taxon>
        <taxon>Myxococcaceae</taxon>
        <taxon>Corallococcus</taxon>
    </lineage>
</organism>
<proteinExistence type="predicted"/>
<dbReference type="RefSeq" id="WP_120539370.1">
    <property type="nucleotide sequence ID" value="NZ_RAVZ01000018.1"/>
</dbReference>
<evidence type="ECO:0000313" key="1">
    <source>
        <dbReference type="EMBL" id="RKG92854.1"/>
    </source>
</evidence>
<protein>
    <submittedName>
        <fullName evidence="1">Uncharacterized protein</fullName>
    </submittedName>
</protein>
<reference evidence="2" key="1">
    <citation type="submission" date="2018-09" db="EMBL/GenBank/DDBJ databases">
        <authorList>
            <person name="Livingstone P.G."/>
            <person name="Whitworth D.E."/>
        </authorList>
    </citation>
    <scope>NUCLEOTIDE SEQUENCE [LARGE SCALE GENOMIC DNA]</scope>
    <source>
        <strain evidence="2">CA054A</strain>
    </source>
</reference>
<accession>A0A3A8JKN4</accession>
<gene>
    <name evidence="1" type="ORF">D7V88_04625</name>
</gene>